<reference evidence="3" key="1">
    <citation type="submission" date="2023-07" db="EMBL/GenBank/DDBJ databases">
        <title>Whole genome shotgun sequence of Streptomyces achromogenes subsp. rubradiris NBRC 14000.</title>
        <authorList>
            <person name="Komaki H."/>
            <person name="Tamura T."/>
        </authorList>
    </citation>
    <scope>NUCLEOTIDE SEQUENCE [LARGE SCALE GENOMIC DNA]</scope>
    <source>
        <strain evidence="3">NBRC 14000</strain>
    </source>
</reference>
<keyword evidence="3" id="KW-1185">Reference proteome</keyword>
<sequence length="67" mass="6923">MTHREAGGRRPRDNRNHRAVSRRGGTRPNPKEGKVTALVVSDGSGFPIADGPAHGIGAPAQTGAAAR</sequence>
<feature type="region of interest" description="Disordered" evidence="1">
    <location>
        <begin position="1"/>
        <end position="34"/>
    </location>
</feature>
<accession>A0ABQ3RQN4</accession>
<gene>
    <name evidence="2" type="ORF">Srubr_80080</name>
</gene>
<name>A0ABQ3RQN4_STRRR</name>
<comment type="caution">
    <text evidence="2">The sequence shown here is derived from an EMBL/GenBank/DDBJ whole genome shotgun (WGS) entry which is preliminary data.</text>
</comment>
<feature type="region of interest" description="Disordered" evidence="1">
    <location>
        <begin position="46"/>
        <end position="67"/>
    </location>
</feature>
<evidence type="ECO:0000313" key="3">
    <source>
        <dbReference type="Proteomes" id="UP000646738"/>
    </source>
</evidence>
<dbReference type="EMBL" id="BNEA01000016">
    <property type="protein sequence ID" value="GHI58162.1"/>
    <property type="molecule type" value="Genomic_DNA"/>
</dbReference>
<evidence type="ECO:0000313" key="2">
    <source>
        <dbReference type="EMBL" id="GHI58162.1"/>
    </source>
</evidence>
<evidence type="ECO:0000256" key="1">
    <source>
        <dbReference type="SAM" id="MobiDB-lite"/>
    </source>
</evidence>
<protein>
    <submittedName>
        <fullName evidence="2">Uncharacterized protein</fullName>
    </submittedName>
</protein>
<proteinExistence type="predicted"/>
<organism evidence="2 3">
    <name type="scientific">Streptomyces rubradiris</name>
    <name type="common">Streptomyces achromogenes subsp. rubradiris</name>
    <dbReference type="NCBI Taxonomy" id="285531"/>
    <lineage>
        <taxon>Bacteria</taxon>
        <taxon>Bacillati</taxon>
        <taxon>Actinomycetota</taxon>
        <taxon>Actinomycetes</taxon>
        <taxon>Kitasatosporales</taxon>
        <taxon>Streptomycetaceae</taxon>
        <taxon>Streptomyces</taxon>
    </lineage>
</organism>
<dbReference type="Proteomes" id="UP000646738">
    <property type="component" value="Unassembled WGS sequence"/>
</dbReference>
<feature type="compositionally biased region" description="Basic and acidic residues" evidence="1">
    <location>
        <begin position="1"/>
        <end position="16"/>
    </location>
</feature>